<feature type="domain" description="AB hydrolase-1" evidence="1">
    <location>
        <begin position="30"/>
        <end position="147"/>
    </location>
</feature>
<dbReference type="AlphaFoldDB" id="N6WDW3"/>
<dbReference type="SUPFAM" id="SSF53474">
    <property type="entry name" value="alpha/beta-Hydrolases"/>
    <property type="match status" value="1"/>
</dbReference>
<gene>
    <name evidence="2" type="ORF">HMPREF9004_1013</name>
</gene>
<sequence length="258" mass="28262">MVETRILTPRGVTLAGTFVSPVDSVDAAVLFSHSFLADRHSAEHFDRLARQYRAAGYATLEFDYSGHGQSGDEIITLDAEVEDLRAASGWLADQGYSRQIVHAHSFGASVALTARPKAVLTYILSSPRIGPMSVDWRQIFSEDQLADLEQIGATTIPDDSASMRRQFTISKQTLADLSMGDANKLLAGLDKPTLIIHDATDAEFGLLEMTQEAFPLLPNGSRVEVAQDAFFGESINVEALDAPSLEWVRRWVPVVRGR</sequence>
<dbReference type="Gene3D" id="3.40.50.1820">
    <property type="entry name" value="alpha/beta hydrolase"/>
    <property type="match status" value="1"/>
</dbReference>
<dbReference type="OrthoDB" id="9780269at2"/>
<dbReference type="PATRIC" id="fig|888050.3.peg.959"/>
<accession>N6WDW3</accession>
<evidence type="ECO:0000259" key="1">
    <source>
        <dbReference type="Pfam" id="PF12697"/>
    </source>
</evidence>
<dbReference type="eggNOG" id="COG1073">
    <property type="taxonomic scope" value="Bacteria"/>
</dbReference>
<dbReference type="Proteomes" id="UP000013015">
    <property type="component" value="Unassembled WGS sequence"/>
</dbReference>
<dbReference type="InterPro" id="IPR000073">
    <property type="entry name" value="AB_hydrolase_1"/>
</dbReference>
<dbReference type="HOGENOM" id="CLU_076004_0_0_11"/>
<dbReference type="STRING" id="888050.HMPREF9004_1013"/>
<organism evidence="2 3">
    <name type="scientific">Schaalia cardiffensis F0333</name>
    <dbReference type="NCBI Taxonomy" id="888050"/>
    <lineage>
        <taxon>Bacteria</taxon>
        <taxon>Bacillati</taxon>
        <taxon>Actinomycetota</taxon>
        <taxon>Actinomycetes</taxon>
        <taxon>Actinomycetales</taxon>
        <taxon>Actinomycetaceae</taxon>
        <taxon>Schaalia</taxon>
    </lineage>
</organism>
<dbReference type="Pfam" id="PF12697">
    <property type="entry name" value="Abhydrolase_6"/>
    <property type="match status" value="1"/>
</dbReference>
<reference evidence="2 3" key="1">
    <citation type="submission" date="2013-03" db="EMBL/GenBank/DDBJ databases">
        <title>Reference genome for the Human Microbiome Project.</title>
        <authorList>
            <person name="Aqrawi P."/>
            <person name="Ayvaz T."/>
            <person name="Bess C."/>
            <person name="Blankenburg K."/>
            <person name="Coyle M."/>
            <person name="Deng J."/>
            <person name="Forbes L."/>
            <person name="Fowler G."/>
            <person name="Francisco L."/>
            <person name="Fu Q."/>
            <person name="Gibbs R."/>
            <person name="Gross S."/>
            <person name="Gubbala S."/>
            <person name="Hale W."/>
            <person name="Hemphill L."/>
            <person name="Highlander S."/>
            <person name="Hirani K."/>
            <person name="Jackson L."/>
            <person name="Jakkamsetti A."/>
            <person name="Javaid M."/>
            <person name="Jayaseelan J.C."/>
            <person name="Jiang H."/>
            <person name="Joshi V."/>
            <person name="Korchina V."/>
            <person name="Kovar C."/>
            <person name="Lara F."/>
            <person name="Lee S."/>
            <person name="Liu Y."/>
            <person name="Mata R."/>
            <person name="Mathew T."/>
            <person name="Munidasa M."/>
            <person name="Muzny D."/>
            <person name="Nazareth L."/>
            <person name="Ngo R."/>
            <person name="Nguyen L."/>
            <person name="Nguyen N."/>
            <person name="Okwuonu G."/>
            <person name="Ongeri F."/>
            <person name="Palculict T."/>
            <person name="Patil S."/>
            <person name="Petrosino J."/>
            <person name="Pham C."/>
            <person name="Pham P."/>
            <person name="Pu L.-L."/>
            <person name="Qin X."/>
            <person name="Qu J."/>
            <person name="Reid J."/>
            <person name="Ross M."/>
            <person name="Ruth R."/>
            <person name="Saada N."/>
            <person name="San Lucas F."/>
            <person name="Santibanez J."/>
            <person name="Shang Y."/>
            <person name="Simmons D."/>
            <person name="Song X.-Z."/>
            <person name="Tang L.-Y."/>
            <person name="Thornton R."/>
            <person name="Warren J."/>
            <person name="Weissenberger G."/>
            <person name="Wilczek-Boney K."/>
            <person name="Worley K."/>
            <person name="Youmans B."/>
            <person name="Zhang J."/>
            <person name="Zhang L."/>
            <person name="Zhao Z."/>
            <person name="Zhou C."/>
            <person name="Zhu D."/>
            <person name="Zhu Y."/>
        </authorList>
    </citation>
    <scope>NUCLEOTIDE SEQUENCE [LARGE SCALE GENOMIC DNA]</scope>
    <source>
        <strain evidence="2 3">F0333</strain>
    </source>
</reference>
<dbReference type="EMBL" id="AQHZ01000015">
    <property type="protein sequence ID" value="ENO18444.1"/>
    <property type="molecule type" value="Genomic_DNA"/>
</dbReference>
<comment type="caution">
    <text evidence="2">The sequence shown here is derived from an EMBL/GenBank/DDBJ whole genome shotgun (WGS) entry which is preliminary data.</text>
</comment>
<protein>
    <recommendedName>
        <fullName evidence="1">AB hydrolase-1 domain-containing protein</fullName>
    </recommendedName>
</protein>
<dbReference type="GO" id="GO:0003824">
    <property type="term" value="F:catalytic activity"/>
    <property type="evidence" value="ECO:0007669"/>
    <property type="project" value="UniProtKB-ARBA"/>
</dbReference>
<keyword evidence="3" id="KW-1185">Reference proteome</keyword>
<proteinExistence type="predicted"/>
<name>N6WDW3_9ACTO</name>
<evidence type="ECO:0000313" key="3">
    <source>
        <dbReference type="Proteomes" id="UP000013015"/>
    </source>
</evidence>
<dbReference type="InterPro" id="IPR029058">
    <property type="entry name" value="AB_hydrolase_fold"/>
</dbReference>
<evidence type="ECO:0000313" key="2">
    <source>
        <dbReference type="EMBL" id="ENO18444.1"/>
    </source>
</evidence>
<dbReference type="RefSeq" id="WP_005963024.1">
    <property type="nucleotide sequence ID" value="NZ_CP040505.1"/>
</dbReference>